<protein>
    <recommendedName>
        <fullName evidence="6">Pentatricopeptide repeat-containing protein</fullName>
    </recommendedName>
</protein>
<dbReference type="EMBL" id="JAAWWB010000015">
    <property type="protein sequence ID" value="KAG6766035.1"/>
    <property type="molecule type" value="Genomic_DNA"/>
</dbReference>
<dbReference type="OrthoDB" id="185373at2759"/>
<dbReference type="AlphaFoldDB" id="A0A8X7ZC73"/>
<dbReference type="PROSITE" id="PS51375">
    <property type="entry name" value="PPR"/>
    <property type="match status" value="6"/>
</dbReference>
<reference evidence="4" key="1">
    <citation type="journal article" date="2020" name="bioRxiv">
        <title>Hybrid origin of Populus tomentosa Carr. identified through genome sequencing and phylogenomic analysis.</title>
        <authorList>
            <person name="An X."/>
            <person name="Gao K."/>
            <person name="Chen Z."/>
            <person name="Li J."/>
            <person name="Yang X."/>
            <person name="Yang X."/>
            <person name="Zhou J."/>
            <person name="Guo T."/>
            <person name="Zhao T."/>
            <person name="Huang S."/>
            <person name="Miao D."/>
            <person name="Khan W.U."/>
            <person name="Rao P."/>
            <person name="Ye M."/>
            <person name="Lei B."/>
            <person name="Liao W."/>
            <person name="Wang J."/>
            <person name="Ji L."/>
            <person name="Li Y."/>
            <person name="Guo B."/>
            <person name="Mustafa N.S."/>
            <person name="Li S."/>
            <person name="Yun Q."/>
            <person name="Keller S.R."/>
            <person name="Mao J."/>
            <person name="Zhang R."/>
            <person name="Strauss S.H."/>
        </authorList>
    </citation>
    <scope>NUCLEOTIDE SEQUENCE</scope>
    <source>
        <strain evidence="4">GM15</strain>
        <tissue evidence="4">Leaf</tissue>
    </source>
</reference>
<dbReference type="GO" id="GO:0031930">
    <property type="term" value="P:mitochondria-nucleus signaling pathway"/>
    <property type="evidence" value="ECO:0007669"/>
    <property type="project" value="TreeGrafter"/>
</dbReference>
<feature type="repeat" description="PPR" evidence="3">
    <location>
        <begin position="571"/>
        <end position="605"/>
    </location>
</feature>
<dbReference type="InterPro" id="IPR002885">
    <property type="entry name" value="PPR_rpt"/>
</dbReference>
<evidence type="ECO:0000313" key="4">
    <source>
        <dbReference type="EMBL" id="KAG6766035.1"/>
    </source>
</evidence>
<comment type="caution">
    <text evidence="4">The sequence shown here is derived from an EMBL/GenBank/DDBJ whole genome shotgun (WGS) entry which is preliminary data.</text>
</comment>
<feature type="repeat" description="PPR" evidence="3">
    <location>
        <begin position="501"/>
        <end position="535"/>
    </location>
</feature>
<dbReference type="Proteomes" id="UP000886885">
    <property type="component" value="Chromosome 8A"/>
</dbReference>
<dbReference type="PANTHER" id="PTHR47936:SF1">
    <property type="entry name" value="PENTATRICOPEPTIDE REPEAT-CONTAINING PROTEIN GUN1, CHLOROPLASTIC"/>
    <property type="match status" value="1"/>
</dbReference>
<keyword evidence="2" id="KW-0677">Repeat</keyword>
<proteinExistence type="inferred from homology"/>
<evidence type="ECO:0000313" key="5">
    <source>
        <dbReference type="Proteomes" id="UP000886885"/>
    </source>
</evidence>
<gene>
    <name evidence="4" type="ORF">POTOM_030100</name>
</gene>
<dbReference type="GO" id="GO:0010019">
    <property type="term" value="P:chloroplast-nucleus signaling pathway"/>
    <property type="evidence" value="ECO:0007669"/>
    <property type="project" value="TreeGrafter"/>
</dbReference>
<evidence type="ECO:0000256" key="3">
    <source>
        <dbReference type="PROSITE-ProRule" id="PRU00708"/>
    </source>
</evidence>
<dbReference type="GO" id="GO:0009507">
    <property type="term" value="C:chloroplast"/>
    <property type="evidence" value="ECO:0007669"/>
    <property type="project" value="TreeGrafter"/>
</dbReference>
<sequence length="662" mass="75586">MYGNLPRAMSSQWLIRSERRRKQIQRKGKCASVFNGSEHLYYNLISYGLNNPETETSFSMAIPSSSPDWSVPSINSCRKPHKVIFTQTCKNLHFLPLPCFNIPVFHVNSSSCPSPIIEEESSTNSPVIPLDLRLEDTQHYPIPDHSDKLNDFLCGVLRDPKSEELAYEYYKKAKEKQEFRPERPMLKLLIRYLIQSEKWGLVLSVADDFKKYSVLPDSYTFSTLVSSCIRARKFKVVEGLLEISISDSKIAVLAFDSAMKGYNKLHMYGSTLSVHEKMKLAGIPLDSGCYFQTMKAHHKLGDAGGVVEMFNEFQSRKIDSKPMILSQMYKILCESLGRSGQVFEALEYFRDMKKKGILEDSSIYSSLICSLVNIREVKLAEELYKEAQEKRMLKDPETFLKLVLIYMEGGQMEKTVEIVKEMKGTAKLKVSDCIFCAVVNGFSKRRGFDAAVKVYEELKYDGYEPGQVTYASVINAYCRVGLYSKAEIVFFEMEAKGFDKCVVAYSSIISMYGKTGRPRDAMRLVAKMKLKGCQPNTWIYNSLVDMHGRAKDLRRVEKLWKEMKRRKVAPDKVTYTSIISAYSKSKEYEMCVRFFHEYRINGGVIDGAIAGIMVEVFSKISRIDELLKLLRDMKSEGAPIDERLYISATNAMVAKELRGKVT</sequence>
<dbReference type="PANTHER" id="PTHR47936">
    <property type="entry name" value="PPR_LONG DOMAIN-CONTAINING PROTEIN"/>
    <property type="match status" value="1"/>
</dbReference>
<evidence type="ECO:0000256" key="1">
    <source>
        <dbReference type="ARBA" id="ARBA00007626"/>
    </source>
</evidence>
<evidence type="ECO:0008006" key="6">
    <source>
        <dbReference type="Google" id="ProtNLM"/>
    </source>
</evidence>
<dbReference type="NCBIfam" id="TIGR00756">
    <property type="entry name" value="PPR"/>
    <property type="match status" value="5"/>
</dbReference>
<keyword evidence="5" id="KW-1185">Reference proteome</keyword>
<feature type="repeat" description="PPR" evidence="3">
    <location>
        <begin position="536"/>
        <end position="570"/>
    </location>
</feature>
<name>A0A8X7ZC73_POPTO</name>
<organism evidence="4 5">
    <name type="scientific">Populus tomentosa</name>
    <name type="common">Chinese white poplar</name>
    <dbReference type="NCBI Taxonomy" id="118781"/>
    <lineage>
        <taxon>Eukaryota</taxon>
        <taxon>Viridiplantae</taxon>
        <taxon>Streptophyta</taxon>
        <taxon>Embryophyta</taxon>
        <taxon>Tracheophyta</taxon>
        <taxon>Spermatophyta</taxon>
        <taxon>Magnoliopsida</taxon>
        <taxon>eudicotyledons</taxon>
        <taxon>Gunneridae</taxon>
        <taxon>Pentapetalae</taxon>
        <taxon>rosids</taxon>
        <taxon>fabids</taxon>
        <taxon>Malpighiales</taxon>
        <taxon>Salicaceae</taxon>
        <taxon>Saliceae</taxon>
        <taxon>Populus</taxon>
    </lineage>
</organism>
<feature type="repeat" description="PPR" evidence="3">
    <location>
        <begin position="466"/>
        <end position="500"/>
    </location>
</feature>
<feature type="repeat" description="PPR" evidence="3">
    <location>
        <begin position="325"/>
        <end position="359"/>
    </location>
</feature>
<evidence type="ECO:0000256" key="2">
    <source>
        <dbReference type="ARBA" id="ARBA00022737"/>
    </source>
</evidence>
<comment type="similarity">
    <text evidence="1">Belongs to the PPR family. P subfamily.</text>
</comment>
<dbReference type="Pfam" id="PF01535">
    <property type="entry name" value="PPR"/>
    <property type="match status" value="4"/>
</dbReference>
<feature type="repeat" description="PPR" evidence="3">
    <location>
        <begin position="431"/>
        <end position="465"/>
    </location>
</feature>
<dbReference type="Pfam" id="PF13041">
    <property type="entry name" value="PPR_2"/>
    <property type="match status" value="2"/>
</dbReference>
<accession>A0A8X7ZC73</accession>